<feature type="compositionally biased region" description="Gly residues" evidence="1">
    <location>
        <begin position="145"/>
        <end position="157"/>
    </location>
</feature>
<feature type="compositionally biased region" description="Low complexity" evidence="1">
    <location>
        <begin position="14"/>
        <end position="34"/>
    </location>
</feature>
<dbReference type="GeneID" id="59263339"/>
<protein>
    <submittedName>
        <fullName evidence="2">Uncharacterized protein</fullName>
    </submittedName>
</protein>
<evidence type="ECO:0000256" key="1">
    <source>
        <dbReference type="SAM" id="MobiDB-lite"/>
    </source>
</evidence>
<name>A0A8H6EG74_9HELO</name>
<dbReference type="OrthoDB" id="5337545at2759"/>
<feature type="region of interest" description="Disordered" evidence="1">
    <location>
        <begin position="403"/>
        <end position="433"/>
    </location>
</feature>
<dbReference type="RefSeq" id="XP_037189697.1">
    <property type="nucleotide sequence ID" value="XM_037339647.1"/>
</dbReference>
<dbReference type="Proteomes" id="UP000531561">
    <property type="component" value="Unassembled WGS sequence"/>
</dbReference>
<proteinExistence type="predicted"/>
<sequence>MTSSDPQGKGKGKAPNPSSASTSSTFTAPTRTTSNDTPSRQDEQPTPSLLNRIGASAAGLSRDVFAGGSAVGGESLRRDARGFLAAAGNGKGGSTSASGNENGDVGYTQMHTGNLGLLDGSSSISGGVGDTLGMRSAGNMRTSGSGSGIQGAGGSGNLDGNTVEGSERARWIQQNEKEFAEFLDGVPSLTTAGDAGFEGGYMESTYEMHTNDSQTAQAGKFQYGAPLNPVGKQAFEDSWARSAQEVTGQHEAHPGPHAVNTREPTIYHFEPLPAFNPDKVTAAEYRREVVNTTARRDAGYMNTGHHNISVQEQESRDGDEVRDLLSRIGGFSFDEEIAGLSETEIERDEMKAYEREWMGMSSMERDRIIQVTRDLFPEKVKDGRGGLHGGIDVENPLNLFPGHEREAEENWREEKEREMQREEEDDDDDDDEFEGEVLNFQGTEWRVRKEKKNGEIKKGMRGKAKEEWKSDWEGVLKGYTDEVWGGLIPLVREAREELKVEEEKGDGGEGKETGNLKALRRLGAVLGHLRGLDGSGKQGWGC</sequence>
<evidence type="ECO:0000313" key="3">
    <source>
        <dbReference type="Proteomes" id="UP000531561"/>
    </source>
</evidence>
<feature type="region of interest" description="Disordered" evidence="1">
    <location>
        <begin position="141"/>
        <end position="167"/>
    </location>
</feature>
<gene>
    <name evidence="2" type="ORF">Bfra_009303</name>
</gene>
<evidence type="ECO:0000313" key="2">
    <source>
        <dbReference type="EMBL" id="KAF5870750.1"/>
    </source>
</evidence>
<accession>A0A8H6EG74</accession>
<organism evidence="2 3">
    <name type="scientific">Botrytis fragariae</name>
    <dbReference type="NCBI Taxonomy" id="1964551"/>
    <lineage>
        <taxon>Eukaryota</taxon>
        <taxon>Fungi</taxon>
        <taxon>Dikarya</taxon>
        <taxon>Ascomycota</taxon>
        <taxon>Pezizomycotina</taxon>
        <taxon>Leotiomycetes</taxon>
        <taxon>Helotiales</taxon>
        <taxon>Sclerotiniaceae</taxon>
        <taxon>Botrytis</taxon>
    </lineage>
</organism>
<keyword evidence="3" id="KW-1185">Reference proteome</keyword>
<dbReference type="EMBL" id="JABFCT010000013">
    <property type="protein sequence ID" value="KAF5870750.1"/>
    <property type="molecule type" value="Genomic_DNA"/>
</dbReference>
<reference evidence="2 3" key="1">
    <citation type="journal article" date="2020" name="Phytopathology">
        <title>A high-quality genome resource of Botrytis fragariae, a new and rapidly spreading fungal pathogen causing strawberry gray mold in the U.S.A.</title>
        <authorList>
            <person name="Wu Y."/>
            <person name="Saski C.A."/>
            <person name="Schnabel G."/>
            <person name="Xiao S."/>
            <person name="Hu M."/>
        </authorList>
    </citation>
    <scope>NUCLEOTIDE SEQUENCE [LARGE SCALE GENOMIC DNA]</scope>
    <source>
        <strain evidence="2 3">BVB16</strain>
    </source>
</reference>
<feature type="region of interest" description="Disordered" evidence="1">
    <location>
        <begin position="1"/>
        <end position="55"/>
    </location>
</feature>
<feature type="compositionally biased region" description="Acidic residues" evidence="1">
    <location>
        <begin position="421"/>
        <end position="433"/>
    </location>
</feature>
<dbReference type="AlphaFoldDB" id="A0A8H6EG74"/>
<feature type="compositionally biased region" description="Basic and acidic residues" evidence="1">
    <location>
        <begin position="403"/>
        <end position="420"/>
    </location>
</feature>
<comment type="caution">
    <text evidence="2">The sequence shown here is derived from an EMBL/GenBank/DDBJ whole genome shotgun (WGS) entry which is preliminary data.</text>
</comment>